<gene>
    <name evidence="1" type="ORF">J2Z60_002170</name>
</gene>
<keyword evidence="2" id="KW-1185">Reference proteome</keyword>
<reference evidence="1 2" key="1">
    <citation type="submission" date="2021-03" db="EMBL/GenBank/DDBJ databases">
        <title>Genomic Encyclopedia of Type Strains, Phase IV (KMG-IV): sequencing the most valuable type-strain genomes for metagenomic binning, comparative biology and taxonomic classification.</title>
        <authorList>
            <person name="Goeker M."/>
        </authorList>
    </citation>
    <scope>NUCLEOTIDE SEQUENCE [LARGE SCALE GENOMIC DNA]</scope>
    <source>
        <strain evidence="1 2">DSM 101872</strain>
    </source>
</reference>
<evidence type="ECO:0000313" key="2">
    <source>
        <dbReference type="Proteomes" id="UP001519292"/>
    </source>
</evidence>
<sequence>MGGRGANFRVSIKGHRYGTEFRSVFKYKNIKFVKNNGLDYRKGKKNKAIPATLPLETQTEGRVYISVDNQNELKSIAFYKNKKKYKQIDIDHKHKIKGKYIQPHTHLRYYNAENGTKKLTRKERKMIAEVIKVWKNVNK</sequence>
<dbReference type="EMBL" id="JAGGLU010000023">
    <property type="protein sequence ID" value="MBP2058969.1"/>
    <property type="molecule type" value="Genomic_DNA"/>
</dbReference>
<evidence type="ECO:0000313" key="1">
    <source>
        <dbReference type="EMBL" id="MBP2058969.1"/>
    </source>
</evidence>
<proteinExistence type="predicted"/>
<dbReference type="RefSeq" id="WP_209687681.1">
    <property type="nucleotide sequence ID" value="NZ_JAGGLU010000023.1"/>
</dbReference>
<organism evidence="1 2">
    <name type="scientific">Lactobacillus colini</name>
    <dbReference type="NCBI Taxonomy" id="1819254"/>
    <lineage>
        <taxon>Bacteria</taxon>
        <taxon>Bacillati</taxon>
        <taxon>Bacillota</taxon>
        <taxon>Bacilli</taxon>
        <taxon>Lactobacillales</taxon>
        <taxon>Lactobacillaceae</taxon>
        <taxon>Lactobacillus</taxon>
    </lineage>
</organism>
<comment type="caution">
    <text evidence="1">The sequence shown here is derived from an EMBL/GenBank/DDBJ whole genome shotgun (WGS) entry which is preliminary data.</text>
</comment>
<dbReference type="Proteomes" id="UP001519292">
    <property type="component" value="Unassembled WGS sequence"/>
</dbReference>
<protein>
    <submittedName>
        <fullName evidence="1">Uncharacterized protein</fullName>
    </submittedName>
</protein>
<accession>A0ABS4MHZ2</accession>
<name>A0ABS4MHZ2_9LACO</name>